<name>A0A7T4WGM5_9PROT</name>
<evidence type="ECO:0000256" key="4">
    <source>
        <dbReference type="ARBA" id="ARBA00022801"/>
    </source>
</evidence>
<organism evidence="9 10">
    <name type="scientific">Acidithiobacillus ferrivorans</name>
    <dbReference type="NCBI Taxonomy" id="160808"/>
    <lineage>
        <taxon>Bacteria</taxon>
        <taxon>Pseudomonadati</taxon>
        <taxon>Pseudomonadota</taxon>
        <taxon>Acidithiobacillia</taxon>
        <taxon>Acidithiobacillales</taxon>
        <taxon>Acidithiobacillaceae</taxon>
        <taxon>Acidithiobacillus</taxon>
    </lineage>
</organism>
<keyword evidence="7" id="KW-0119">Carbohydrate metabolism</keyword>
<evidence type="ECO:0000256" key="7">
    <source>
        <dbReference type="ARBA" id="ARBA00023326"/>
    </source>
</evidence>
<evidence type="ECO:0000313" key="10">
    <source>
        <dbReference type="Proteomes" id="UP000595420"/>
    </source>
</evidence>
<sequence length="391" mass="42612">MPPGGQMLRFLMCISMCFMVMTCAACSAAAPLSVAPSPWPIFWQHYTARFISPQGRVIDYEAGGVTTSEAQSYALFFALVANDKTLFSQLLDWTQDNLAQGSLAEHLPAWQWGKSKNGNWGVLEKNSASDADLWMAYTLIQAGRLWQEPRYTALGDLLARRIAMREVVTVPGVGVMLLPGKEGFHKNPDIYIFNLSYLPLPVVDALGKELPEGPWQQIARNLPTLMKDVAPKGFAPDWVSYTVGKGFGAAPEGTAGGYNAIRVYLWAGMTNPASPGSAGIIGALWGMRDYLSTHLLPPLTADAASGNVSGVGPVGFSAAVIPYLERLGMKTQVANQTLRLTADLDPKTGLYGNPPRYYDQNLILFVIGWKDGAFRFASDGDLEPRWQKAKN</sequence>
<dbReference type="InterPro" id="IPR008928">
    <property type="entry name" value="6-hairpin_glycosidase_sf"/>
</dbReference>
<proteinExistence type="inferred from homology"/>
<keyword evidence="8" id="KW-0732">Signal</keyword>
<feature type="signal peptide" evidence="8">
    <location>
        <begin position="1"/>
        <end position="29"/>
    </location>
</feature>
<evidence type="ECO:0000256" key="5">
    <source>
        <dbReference type="ARBA" id="ARBA00023001"/>
    </source>
</evidence>
<dbReference type="InterPro" id="IPR012341">
    <property type="entry name" value="6hp_glycosidase-like_sf"/>
</dbReference>
<keyword evidence="4 9" id="KW-0378">Hydrolase</keyword>
<dbReference type="Proteomes" id="UP000595420">
    <property type="component" value="Chromosome"/>
</dbReference>
<dbReference type="Pfam" id="PF01270">
    <property type="entry name" value="Glyco_hydro_8"/>
    <property type="match status" value="1"/>
</dbReference>
<evidence type="ECO:0000256" key="3">
    <source>
        <dbReference type="ARBA" id="ARBA00012601"/>
    </source>
</evidence>
<dbReference type="PRINTS" id="PR00735">
    <property type="entry name" value="GLHYDRLASE8"/>
</dbReference>
<evidence type="ECO:0000256" key="8">
    <source>
        <dbReference type="SAM" id="SignalP"/>
    </source>
</evidence>
<comment type="catalytic activity">
    <reaction evidence="1">
        <text>Endohydrolysis of (1-&gt;4)-beta-D-glucosidic linkages in cellulose, lichenin and cereal beta-D-glucans.</text>
        <dbReference type="EC" id="3.2.1.4"/>
    </reaction>
</comment>
<accession>A0A7T4WGM5</accession>
<dbReference type="SUPFAM" id="SSF48208">
    <property type="entry name" value="Six-hairpin glycosidases"/>
    <property type="match status" value="1"/>
</dbReference>
<dbReference type="InterPro" id="IPR002037">
    <property type="entry name" value="Glyco_hydro_8"/>
</dbReference>
<feature type="chain" id="PRO_5032513588" description="cellulase" evidence="8">
    <location>
        <begin position="30"/>
        <end position="391"/>
    </location>
</feature>
<evidence type="ECO:0000256" key="6">
    <source>
        <dbReference type="ARBA" id="ARBA00023295"/>
    </source>
</evidence>
<keyword evidence="5" id="KW-0136">Cellulose degradation</keyword>
<dbReference type="Gene3D" id="1.50.10.10">
    <property type="match status" value="1"/>
</dbReference>
<keyword evidence="7" id="KW-0624">Polysaccharide degradation</keyword>
<comment type="similarity">
    <text evidence="2">Belongs to the glycosyl hydrolase 8 (cellulase D) family.</text>
</comment>
<dbReference type="NCBIfam" id="NF008305">
    <property type="entry name" value="PRK11097.1"/>
    <property type="match status" value="1"/>
</dbReference>
<evidence type="ECO:0000256" key="1">
    <source>
        <dbReference type="ARBA" id="ARBA00000966"/>
    </source>
</evidence>
<reference evidence="9 10" key="1">
    <citation type="submission" date="2020-07" db="EMBL/GenBank/DDBJ databases">
        <title>Complete genome sequence analysis of Acidithiobacillus ferrivorans XJFY6S-08 reveals extreme environmental adaptation to alpine acid mine drainage.</title>
        <authorList>
            <person name="Yan L."/>
            <person name="Ni Y."/>
        </authorList>
    </citation>
    <scope>NUCLEOTIDE SEQUENCE [LARGE SCALE GENOMIC DNA]</scope>
    <source>
        <strain evidence="9 10">XJFY6S-08</strain>
    </source>
</reference>
<evidence type="ECO:0000256" key="2">
    <source>
        <dbReference type="ARBA" id="ARBA00009209"/>
    </source>
</evidence>
<dbReference type="GO" id="GO:0030245">
    <property type="term" value="P:cellulose catabolic process"/>
    <property type="evidence" value="ECO:0007669"/>
    <property type="project" value="UniProtKB-KW"/>
</dbReference>
<dbReference type="EMBL" id="CP059488">
    <property type="protein sequence ID" value="QQD74241.1"/>
    <property type="molecule type" value="Genomic_DNA"/>
</dbReference>
<keyword evidence="6 9" id="KW-0326">Glycosidase</keyword>
<dbReference type="AlphaFoldDB" id="A0A7T4WGM5"/>
<dbReference type="GO" id="GO:0008810">
    <property type="term" value="F:cellulase activity"/>
    <property type="evidence" value="ECO:0007669"/>
    <property type="project" value="UniProtKB-EC"/>
</dbReference>
<protein>
    <recommendedName>
        <fullName evidence="3">cellulase</fullName>
        <ecNumber evidence="3">3.2.1.4</ecNumber>
    </recommendedName>
</protein>
<evidence type="ECO:0000313" key="9">
    <source>
        <dbReference type="EMBL" id="QQD74241.1"/>
    </source>
</evidence>
<gene>
    <name evidence="9" type="primary">bcsZ</name>
    <name evidence="9" type="ORF">H2515_07945</name>
</gene>
<dbReference type="EC" id="3.2.1.4" evidence="3"/>